<dbReference type="EMBL" id="JAVIJF010000010">
    <property type="protein sequence ID" value="MDX8525965.1"/>
    <property type="molecule type" value="Genomic_DNA"/>
</dbReference>
<dbReference type="Proteomes" id="UP001276840">
    <property type="component" value="Unassembled WGS sequence"/>
</dbReference>
<proteinExistence type="predicted"/>
<dbReference type="RefSeq" id="WP_320233898.1">
    <property type="nucleotide sequence ID" value="NZ_JAVIJF010000010.1"/>
</dbReference>
<reference evidence="1 2" key="1">
    <citation type="submission" date="2023-08" db="EMBL/GenBank/DDBJ databases">
        <title>Implementing the SeqCode for naming new Mesorhizobium species isolated from Vachellia karroo root nodules.</title>
        <authorList>
            <person name="Van Lill M."/>
        </authorList>
    </citation>
    <scope>NUCLEOTIDE SEQUENCE [LARGE SCALE GENOMIC DNA]</scope>
    <source>
        <strain evidence="1 2">MSK 1335</strain>
    </source>
</reference>
<protein>
    <submittedName>
        <fullName evidence="1">Uncharacterized protein</fullName>
    </submittedName>
</protein>
<keyword evidence="2" id="KW-1185">Reference proteome</keyword>
<comment type="caution">
    <text evidence="1">The sequence shown here is derived from an EMBL/GenBank/DDBJ whole genome shotgun (WGS) entry which is preliminary data.</text>
</comment>
<evidence type="ECO:0000313" key="2">
    <source>
        <dbReference type="Proteomes" id="UP001276840"/>
    </source>
</evidence>
<sequence length="140" mass="15817">MASTTTSTGFPQGRRVRSLEVDDGIFALYPEFTLPADMTVLRDATLSPRVRLPENMTVRRVLELSLRADGDPLIVLPESLDAEEIRVGALEDVARPIPTHLAHRFRYRIRKLTGHTFSQMTWVEEDRGLDNHGGEPLLRP</sequence>
<organism evidence="1 2">
    <name type="scientific">Mesorhizobium montanum</name>
    <dbReference type="NCBI Taxonomy" id="3072323"/>
    <lineage>
        <taxon>Bacteria</taxon>
        <taxon>Pseudomonadati</taxon>
        <taxon>Pseudomonadota</taxon>
        <taxon>Alphaproteobacteria</taxon>
        <taxon>Hyphomicrobiales</taxon>
        <taxon>Phyllobacteriaceae</taxon>
        <taxon>Mesorhizobium</taxon>
    </lineage>
</organism>
<gene>
    <name evidence="1" type="ORF">RFM68_15790</name>
</gene>
<name>A0ABU4ZKS3_9HYPH</name>
<accession>A0ABU4ZKS3</accession>
<evidence type="ECO:0000313" key="1">
    <source>
        <dbReference type="EMBL" id="MDX8525965.1"/>
    </source>
</evidence>